<dbReference type="InterPro" id="IPR008964">
    <property type="entry name" value="Invasin/intimin_cell_adhesion"/>
</dbReference>
<dbReference type="PANTHER" id="PTHR43308">
    <property type="entry name" value="OUTER MEMBRANE PROTEIN ALPHA-RELATED"/>
    <property type="match status" value="1"/>
</dbReference>
<dbReference type="InterPro" id="IPR051465">
    <property type="entry name" value="Cell_Envelope_Struct_Comp"/>
</dbReference>
<accession>A0A4R4EB10</accession>
<organism evidence="2 3">
    <name type="scientific">Paenibacillus albiflavus</name>
    <dbReference type="NCBI Taxonomy" id="2545760"/>
    <lineage>
        <taxon>Bacteria</taxon>
        <taxon>Bacillati</taxon>
        <taxon>Bacillota</taxon>
        <taxon>Bacilli</taxon>
        <taxon>Bacillales</taxon>
        <taxon>Paenibacillaceae</taxon>
        <taxon>Paenibacillus</taxon>
    </lineage>
</organism>
<proteinExistence type="predicted"/>
<dbReference type="Pfam" id="PF02368">
    <property type="entry name" value="Big_2"/>
    <property type="match status" value="1"/>
</dbReference>
<gene>
    <name evidence="2" type="ORF">E0485_12660</name>
</gene>
<reference evidence="2 3" key="1">
    <citation type="submission" date="2019-03" db="EMBL/GenBank/DDBJ databases">
        <authorList>
            <person name="Kim M.K.M."/>
        </authorList>
    </citation>
    <scope>NUCLEOTIDE SEQUENCE [LARGE SCALE GENOMIC DNA]</scope>
    <source>
        <strain evidence="2 3">18JY21-1</strain>
    </source>
</reference>
<feature type="domain" description="SLH" evidence="1">
    <location>
        <begin position="1031"/>
        <end position="1094"/>
    </location>
</feature>
<dbReference type="InterPro" id="IPR003343">
    <property type="entry name" value="Big_2"/>
</dbReference>
<dbReference type="SMART" id="SM00635">
    <property type="entry name" value="BID_2"/>
    <property type="match status" value="10"/>
</dbReference>
<feature type="domain" description="SLH" evidence="1">
    <location>
        <begin position="1095"/>
        <end position="1151"/>
    </location>
</feature>
<sequence length="1218" mass="129374">MVSLSRMRIKKLLIMILCLTLVMQWGMVSGVKAASSLDIQVPGDQYVYLDMKPGGTIQLTSIADGVDVTDKTAWNAVNENGKNIADVDASGLVTFTGFNGNVTINASYDDNNKYVTLQVQNPSNTLLSVGIVGMAGSQMIDPYVFTYSNQPVQLALKGNYANGTTGRITSGITWTSTGVASVDGTGLVIFSGKNGVAKIEAKYNSFPVEFVTCDVDLKNTGDLSIQVPGGVFAYSPTPIKLRLFNGASEVTNAAVWTSSNNSVVTVNNGVVNFTNQKSPKVTITANYGGKSSEVTTSVNSVVESIAITTPISYSQNSVQMKLEATYTDNKKVAVPASDIQWSASPASVATIDNSGWITYKNNGDLTVTATYGGRSTSITGKVFNSNVLTSIKINETPSYSSTSVNLTLTGILAGGGSQSIVASEATWSSDNTSVASVNKNTGVVTYTGQYGYVTITASYKGLTASTQRVYIDPSTGIKDLKINELLYYSSSGQQLSLTATLNNGTVQDITASKATWSTNATSIASVDSKGYVRYTGNKGNVTITALYSGKSATISASIDPSIDIYDLRINETLYYSTTAVPLTLTATNRYGNEENIPSSKATWKSSDSTIATVNSSGSVSYTGKEGYVTISATYGNRIATQTEYITTDYNLTALDINEDLFYSPFPMQLSLSGTRYNGSTAVITSSSAVWSSSDTSIATVNSSGVVTYRGKSGNVTIKATYGNRVATKTGYIDANNTIEALNIESDLFYNTSPLTLILTGTLRDGNKQNIPLSSVSWKSSDTNIATVSNGVVTFKGRSGYVTITATYSKLSATVDAYIDTTVTLKQLTINESLAYSNTPVPLSLTGVLSNSTQLTISPVSAVWKSSDTSIATVSTSGVVTYKGKNGNVTITATYANRTAAVSANINTSATLSMLEINESLNYSSSPVTLTLKGKLVNGTTQTISSSSATWQSSNTTIATVKNGVVTFTGKAGYVSISASYGGRAASVATTVNTTTNPDNTNNTNSPFAITVNNKEVETRILNKIRNIKPLYTIPNYSDSGNHWASREIKIAKELELVSGYEDGTFKPNNNVTRGDFAIMIARTFNMPMSGGSYTPFKDVNNHYAKQSIMALYNLGIISGYQDMTFKPDNKITRAEVVTILSQLINFSKVPVTSNVSFNDTNKHWAANQIKQIANAGILSGKGDGKFAPNDNTTRAEAISLLLRTLSLNTNIKNALSSL</sequence>
<dbReference type="InterPro" id="IPR001119">
    <property type="entry name" value="SLH_dom"/>
</dbReference>
<protein>
    <submittedName>
        <fullName evidence="2">S-layer homology domain-containing protein</fullName>
    </submittedName>
</protein>
<dbReference type="OrthoDB" id="2348975at2"/>
<dbReference type="SUPFAM" id="SSF49373">
    <property type="entry name" value="Invasin/intimin cell-adhesion fragments"/>
    <property type="match status" value="8"/>
</dbReference>
<dbReference type="Gene3D" id="2.60.40.1080">
    <property type="match status" value="11"/>
</dbReference>
<dbReference type="PANTHER" id="PTHR43308:SF5">
    <property type="entry name" value="S-LAYER PROTEIN _ PEPTIDOGLYCAN ENDO-BETA-N-ACETYLGLUCOSAMINIDASE"/>
    <property type="match status" value="1"/>
</dbReference>
<name>A0A4R4EB10_9BACL</name>
<dbReference type="Pfam" id="PF00395">
    <property type="entry name" value="SLH"/>
    <property type="match status" value="3"/>
</dbReference>
<dbReference type="PROSITE" id="PS51272">
    <property type="entry name" value="SLH"/>
    <property type="match status" value="3"/>
</dbReference>
<evidence type="ECO:0000259" key="1">
    <source>
        <dbReference type="PROSITE" id="PS51272"/>
    </source>
</evidence>
<dbReference type="AlphaFoldDB" id="A0A4R4EB10"/>
<keyword evidence="3" id="KW-1185">Reference proteome</keyword>
<evidence type="ECO:0000313" key="2">
    <source>
        <dbReference type="EMBL" id="TCZ76829.1"/>
    </source>
</evidence>
<feature type="domain" description="SLH" evidence="1">
    <location>
        <begin position="1152"/>
        <end position="1215"/>
    </location>
</feature>
<dbReference type="Proteomes" id="UP000295418">
    <property type="component" value="Unassembled WGS sequence"/>
</dbReference>
<dbReference type="EMBL" id="SKFG01000011">
    <property type="protein sequence ID" value="TCZ76829.1"/>
    <property type="molecule type" value="Genomic_DNA"/>
</dbReference>
<comment type="caution">
    <text evidence="2">The sequence shown here is derived from an EMBL/GenBank/DDBJ whole genome shotgun (WGS) entry which is preliminary data.</text>
</comment>
<evidence type="ECO:0000313" key="3">
    <source>
        <dbReference type="Proteomes" id="UP000295418"/>
    </source>
</evidence>